<evidence type="ECO:0000313" key="2">
    <source>
        <dbReference type="Proteomes" id="UP000076532"/>
    </source>
</evidence>
<dbReference type="InterPro" id="IPR016197">
    <property type="entry name" value="Chromo-like_dom_sf"/>
</dbReference>
<dbReference type="SUPFAM" id="SSF54160">
    <property type="entry name" value="Chromo domain-like"/>
    <property type="match status" value="1"/>
</dbReference>
<name>A0A166SKG1_9AGAM</name>
<evidence type="ECO:0000313" key="1">
    <source>
        <dbReference type="EMBL" id="KZP29547.1"/>
    </source>
</evidence>
<evidence type="ECO:0008006" key="3">
    <source>
        <dbReference type="Google" id="ProtNLM"/>
    </source>
</evidence>
<keyword evidence="2" id="KW-1185">Reference proteome</keyword>
<gene>
    <name evidence="1" type="ORF">FIBSPDRAFT_727313</name>
</gene>
<dbReference type="Proteomes" id="UP000076532">
    <property type="component" value="Unassembled WGS sequence"/>
</dbReference>
<dbReference type="AlphaFoldDB" id="A0A166SKG1"/>
<protein>
    <recommendedName>
        <fullName evidence="3">Chromo domain-containing protein</fullName>
    </recommendedName>
</protein>
<proteinExistence type="predicted"/>
<dbReference type="EMBL" id="KV417498">
    <property type="protein sequence ID" value="KZP29547.1"/>
    <property type="molecule type" value="Genomic_DNA"/>
</dbReference>
<dbReference type="OrthoDB" id="3023822at2759"/>
<reference evidence="1 2" key="1">
    <citation type="journal article" date="2016" name="Mol. Biol. Evol.">
        <title>Comparative Genomics of Early-Diverging Mushroom-Forming Fungi Provides Insights into the Origins of Lignocellulose Decay Capabilities.</title>
        <authorList>
            <person name="Nagy L.G."/>
            <person name="Riley R."/>
            <person name="Tritt A."/>
            <person name="Adam C."/>
            <person name="Daum C."/>
            <person name="Floudas D."/>
            <person name="Sun H."/>
            <person name="Yadav J.S."/>
            <person name="Pangilinan J."/>
            <person name="Larsson K.H."/>
            <person name="Matsuura K."/>
            <person name="Barry K."/>
            <person name="Labutti K."/>
            <person name="Kuo R."/>
            <person name="Ohm R.A."/>
            <person name="Bhattacharya S.S."/>
            <person name="Shirouzu T."/>
            <person name="Yoshinaga Y."/>
            <person name="Martin F.M."/>
            <person name="Grigoriev I.V."/>
            <person name="Hibbett D.S."/>
        </authorList>
    </citation>
    <scope>NUCLEOTIDE SEQUENCE [LARGE SCALE GENOMIC DNA]</scope>
    <source>
        <strain evidence="1 2">CBS 109695</strain>
    </source>
</reference>
<sequence>MSPTCSLVGCVLTPAPSSRWRERLNEYLVRWVGEGPGDDLWLPARELQDCEALDVWLDAKGRL</sequence>
<dbReference type="Gene3D" id="2.40.50.40">
    <property type="match status" value="1"/>
</dbReference>
<accession>A0A166SKG1</accession>
<organism evidence="1 2">
    <name type="scientific">Athelia psychrophila</name>
    <dbReference type="NCBI Taxonomy" id="1759441"/>
    <lineage>
        <taxon>Eukaryota</taxon>
        <taxon>Fungi</taxon>
        <taxon>Dikarya</taxon>
        <taxon>Basidiomycota</taxon>
        <taxon>Agaricomycotina</taxon>
        <taxon>Agaricomycetes</taxon>
        <taxon>Agaricomycetidae</taxon>
        <taxon>Atheliales</taxon>
        <taxon>Atheliaceae</taxon>
        <taxon>Athelia</taxon>
    </lineage>
</organism>